<comment type="caution">
    <text evidence="3">The sequence shown here is derived from an EMBL/GenBank/DDBJ whole genome shotgun (WGS) entry which is preliminary data.</text>
</comment>
<name>A0A7W7LT95_9ACTN</name>
<organism evidence="3 4">
    <name type="scientific">Streptomyces olivoverticillatus</name>
    <dbReference type="NCBI Taxonomy" id="66427"/>
    <lineage>
        <taxon>Bacteria</taxon>
        <taxon>Bacillati</taxon>
        <taxon>Actinomycetota</taxon>
        <taxon>Actinomycetes</taxon>
        <taxon>Kitasatosporales</taxon>
        <taxon>Streptomycetaceae</taxon>
        <taxon>Streptomyces</taxon>
    </lineage>
</organism>
<dbReference type="RefSeq" id="WP_184351726.1">
    <property type="nucleotide sequence ID" value="NZ_JACHJH010000011.1"/>
</dbReference>
<sequence>MAALAITAALTGCNPTKAMNGTDFSQTNQVDVQPGMVLRVDTPGVGVTLTAGGDSRVEVSATGNYSDKAPQVSATKTGDTATVTAGCSGSCDLQLHITVPATMQVQVKSGNSEIVADGLGGKLDLRTGNGAITTRRTTGPLSLHSGNGQVKLTDSRSPQADVSTTAGAVDATFAAAPTSVNISTKSGAVDLSVPKGAGYSIDAHSTGSTPEVDLPNDRNAAHSLTVATANGGLHIH</sequence>
<dbReference type="Pfam" id="PF13349">
    <property type="entry name" value="DUF4097"/>
    <property type="match status" value="1"/>
</dbReference>
<evidence type="ECO:0000256" key="1">
    <source>
        <dbReference type="SAM" id="MobiDB-lite"/>
    </source>
</evidence>
<feature type="region of interest" description="Disordered" evidence="1">
    <location>
        <begin position="130"/>
        <end position="160"/>
    </location>
</feature>
<reference evidence="3 4" key="1">
    <citation type="submission" date="2020-08" db="EMBL/GenBank/DDBJ databases">
        <title>Genomic Encyclopedia of Type Strains, Phase III (KMG-III): the genomes of soil and plant-associated and newly described type strains.</title>
        <authorList>
            <person name="Whitman W."/>
        </authorList>
    </citation>
    <scope>NUCLEOTIDE SEQUENCE [LARGE SCALE GENOMIC DNA]</scope>
    <source>
        <strain evidence="3 4">CECT 3266</strain>
    </source>
</reference>
<gene>
    <name evidence="3" type="ORF">FHS39_005014</name>
</gene>
<keyword evidence="4" id="KW-1185">Reference proteome</keyword>
<dbReference type="AlphaFoldDB" id="A0A7W7LT95"/>
<dbReference type="Proteomes" id="UP000556084">
    <property type="component" value="Unassembled WGS sequence"/>
</dbReference>
<dbReference type="EMBL" id="JACHJH010000011">
    <property type="protein sequence ID" value="MBB4895932.1"/>
    <property type="molecule type" value="Genomic_DNA"/>
</dbReference>
<feature type="domain" description="DUF4097" evidence="2">
    <location>
        <begin position="102"/>
        <end position="219"/>
    </location>
</feature>
<dbReference type="InterPro" id="IPR025164">
    <property type="entry name" value="Toastrack_DUF4097"/>
</dbReference>
<accession>A0A7W7LT95</accession>
<protein>
    <recommendedName>
        <fullName evidence="2">DUF4097 domain-containing protein</fullName>
    </recommendedName>
</protein>
<evidence type="ECO:0000313" key="3">
    <source>
        <dbReference type="EMBL" id="MBB4895932.1"/>
    </source>
</evidence>
<evidence type="ECO:0000259" key="2">
    <source>
        <dbReference type="Pfam" id="PF13349"/>
    </source>
</evidence>
<proteinExistence type="predicted"/>
<evidence type="ECO:0000313" key="4">
    <source>
        <dbReference type="Proteomes" id="UP000556084"/>
    </source>
</evidence>